<evidence type="ECO:0000313" key="3">
    <source>
        <dbReference type="EMBL" id="CAK0735905.1"/>
    </source>
</evidence>
<reference evidence="3 4" key="1">
    <citation type="submission" date="2023-10" db="EMBL/GenBank/DDBJ databases">
        <authorList>
            <person name="Maclean D."/>
            <person name="Macfadyen A."/>
        </authorList>
    </citation>
    <scope>NUCLEOTIDE SEQUENCE [LARGE SCALE GENOMIC DNA]</scope>
</reference>
<dbReference type="Proteomes" id="UP001314263">
    <property type="component" value="Unassembled WGS sequence"/>
</dbReference>
<keyword evidence="4" id="KW-1185">Reference proteome</keyword>
<proteinExistence type="predicted"/>
<keyword evidence="2" id="KW-0732">Signal</keyword>
<dbReference type="EMBL" id="CAUYUE010000001">
    <property type="protein sequence ID" value="CAK0735905.1"/>
    <property type="molecule type" value="Genomic_DNA"/>
</dbReference>
<evidence type="ECO:0000256" key="2">
    <source>
        <dbReference type="SAM" id="SignalP"/>
    </source>
</evidence>
<sequence>MMTKGLALACPVLLCLIAVAFLATRADADGQQASAIEAKGWPQERKIIKSISIPLSDTSPGFNPVKGSGDVITIAGITDVGDASPITEGIAGAPLGSNVDPQDLSAPELTVEQLLPSIPTDGGRVGTSGKYPAVQSLQAQHPQHSVKLREADEELTSSMAQLPSAAP</sequence>
<gene>
    <name evidence="3" type="ORF">CVIRNUC_000659</name>
</gene>
<organism evidence="3 4">
    <name type="scientific">Coccomyxa viridis</name>
    <dbReference type="NCBI Taxonomy" id="1274662"/>
    <lineage>
        <taxon>Eukaryota</taxon>
        <taxon>Viridiplantae</taxon>
        <taxon>Chlorophyta</taxon>
        <taxon>core chlorophytes</taxon>
        <taxon>Trebouxiophyceae</taxon>
        <taxon>Trebouxiophyceae incertae sedis</taxon>
        <taxon>Coccomyxaceae</taxon>
        <taxon>Coccomyxa</taxon>
    </lineage>
</organism>
<dbReference type="AlphaFoldDB" id="A0AAV1HTS9"/>
<evidence type="ECO:0000256" key="1">
    <source>
        <dbReference type="SAM" id="MobiDB-lite"/>
    </source>
</evidence>
<evidence type="ECO:0000313" key="4">
    <source>
        <dbReference type="Proteomes" id="UP001314263"/>
    </source>
</evidence>
<feature type="signal peptide" evidence="2">
    <location>
        <begin position="1"/>
        <end position="28"/>
    </location>
</feature>
<accession>A0AAV1HTS9</accession>
<name>A0AAV1HTS9_9CHLO</name>
<comment type="caution">
    <text evidence="3">The sequence shown here is derived from an EMBL/GenBank/DDBJ whole genome shotgun (WGS) entry which is preliminary data.</text>
</comment>
<feature type="chain" id="PRO_5043729422" description="Extracellular protein" evidence="2">
    <location>
        <begin position="29"/>
        <end position="167"/>
    </location>
</feature>
<feature type="region of interest" description="Disordered" evidence="1">
    <location>
        <begin position="117"/>
        <end position="146"/>
    </location>
</feature>
<protein>
    <recommendedName>
        <fullName evidence="5">Extracellular protein</fullName>
    </recommendedName>
</protein>
<evidence type="ECO:0008006" key="5">
    <source>
        <dbReference type="Google" id="ProtNLM"/>
    </source>
</evidence>